<proteinExistence type="predicted"/>
<protein>
    <submittedName>
        <fullName evidence="1">Uncharacterized protein</fullName>
    </submittedName>
</protein>
<dbReference type="AlphaFoldDB" id="A0A375BSG0"/>
<reference evidence="1" key="1">
    <citation type="submission" date="2018-01" db="EMBL/GenBank/DDBJ databases">
        <authorList>
            <person name="Clerissi C."/>
        </authorList>
    </citation>
    <scope>NUCLEOTIDE SEQUENCE</scope>
    <source>
        <strain evidence="1">Cupriavidus sp. LMG 19464</strain>
    </source>
</reference>
<evidence type="ECO:0000313" key="1">
    <source>
        <dbReference type="EMBL" id="SOY52173.1"/>
    </source>
</evidence>
<organism evidence="1">
    <name type="scientific">Cupriavidus taiwanensis</name>
    <dbReference type="NCBI Taxonomy" id="164546"/>
    <lineage>
        <taxon>Bacteria</taxon>
        <taxon>Pseudomonadati</taxon>
        <taxon>Pseudomonadota</taxon>
        <taxon>Betaproteobacteria</taxon>
        <taxon>Burkholderiales</taxon>
        <taxon>Burkholderiaceae</taxon>
        <taxon>Cupriavidus</taxon>
    </lineage>
</organism>
<gene>
    <name evidence="1" type="ORF">CBM2587_A250007</name>
</gene>
<dbReference type="Proteomes" id="UP000256780">
    <property type="component" value="Chromosome CBM2587_a"/>
</dbReference>
<dbReference type="EMBL" id="OFSQ01000018">
    <property type="protein sequence ID" value="SOY52173.1"/>
    <property type="molecule type" value="Genomic_DNA"/>
</dbReference>
<name>A0A375BSG0_9BURK</name>
<sequence length="58" mass="6089">MRGDGLSGVTKNQVCGPGFFMALAVCAVENSERSRQAFGISLMPDRFGGCVNPSTSSF</sequence>
<comment type="caution">
    <text evidence="1">The sequence shown here is derived from an EMBL/GenBank/DDBJ whole genome shotgun (WGS) entry which is preliminary data.</text>
</comment>
<accession>A0A375BSG0</accession>